<dbReference type="InterPro" id="IPR006594">
    <property type="entry name" value="LisH"/>
</dbReference>
<dbReference type="InterPro" id="IPR036322">
    <property type="entry name" value="WD40_repeat_dom_sf"/>
</dbReference>
<evidence type="ECO:0000256" key="2">
    <source>
        <dbReference type="ARBA" id="ARBA00022737"/>
    </source>
</evidence>
<dbReference type="SMART" id="SM00320">
    <property type="entry name" value="WD40"/>
    <property type="match status" value="6"/>
</dbReference>
<dbReference type="GeneID" id="17308779"/>
<dbReference type="Proteomes" id="UP000011087">
    <property type="component" value="Unassembled WGS sequence"/>
</dbReference>
<gene>
    <name evidence="4" type="ORF">GUITHDRAFT_102226</name>
</gene>
<keyword evidence="6" id="KW-1185">Reference proteome</keyword>
<protein>
    <submittedName>
        <fullName evidence="4 5">Uncharacterized protein</fullName>
    </submittedName>
</protein>
<dbReference type="PROSITE" id="PS50896">
    <property type="entry name" value="LISH"/>
    <property type="match status" value="1"/>
</dbReference>
<evidence type="ECO:0000313" key="5">
    <source>
        <dbReference type="EnsemblProtists" id="EKX52326"/>
    </source>
</evidence>
<feature type="repeat" description="WD" evidence="3">
    <location>
        <begin position="510"/>
        <end position="533"/>
    </location>
</feature>
<dbReference type="STRING" id="905079.L1JUU9"/>
<dbReference type="HOGENOM" id="CLU_000288_57_25_1"/>
<dbReference type="PaxDb" id="55529-EKX52326"/>
<evidence type="ECO:0000256" key="3">
    <source>
        <dbReference type="PROSITE-ProRule" id="PRU00221"/>
    </source>
</evidence>
<dbReference type="SUPFAM" id="SSF50978">
    <property type="entry name" value="WD40 repeat-like"/>
    <property type="match status" value="1"/>
</dbReference>
<dbReference type="OrthoDB" id="972532at2759"/>
<dbReference type="InterPro" id="IPR001680">
    <property type="entry name" value="WD40_rpt"/>
</dbReference>
<keyword evidence="1 3" id="KW-0853">WD repeat</keyword>
<dbReference type="InterPro" id="IPR051350">
    <property type="entry name" value="WD_repeat-ST_regulator"/>
</dbReference>
<keyword evidence="2" id="KW-0677">Repeat</keyword>
<dbReference type="EnsemblProtists" id="EKX52326">
    <property type="protein sequence ID" value="EKX52326"/>
    <property type="gene ID" value="GUITHDRAFT_102226"/>
</dbReference>
<evidence type="ECO:0000313" key="6">
    <source>
        <dbReference type="Proteomes" id="UP000011087"/>
    </source>
</evidence>
<feature type="repeat" description="WD" evidence="3">
    <location>
        <begin position="209"/>
        <end position="241"/>
    </location>
</feature>
<sequence>MVRLILQALQGMGYLESSLCLQRESGVMLQSEGEKLRALRRDVMEGEWRKILSELEREDWASTSLKYVLCAVDHELRACRFVVANQLFLEELHSNDRKGAEKDHVLPNALSQRRREESQRLAAMLSQDDISTTGGHAGFTSRLLVLEEILSCLPAHMRLPRDRLWKLVNQAQIYQREKSLYPYTRQSELSLLDDLSFDPSSLLCLHRTIKFHKDEVWVCKFSPSGRFLATASKDGNLAIWSSQELLAQSREGLVLNLLNGFQVCSIAWSSDESMVVCAGLDSCRISAWNIPSGIQVPLAAQMRKPLSCVEWLAGTWYCLGGGGDEDIFAWDLLISRESRRSNNPSFVLWTEHRSVHSLACSSDGSSLVALLSEQTINVYDIYQICDEHAKFLSKQQDGRFGSTDALEGDVSLWSSAAVPLSSEGSEGKGEEVRSEHARKRIEVKDARRTSLRINGTHIPSYHPVRQITNPGEAELVTWDLKSVSCVQRFRGHEFRRYLTGFTEGGFQDMLILGGSEDGLIRVWHRDTGRLIKTLVGHDQSVNSLAWLPNNDFVMASASDDFSVRLWGPRMLQNYME</sequence>
<dbReference type="AlphaFoldDB" id="L1JUU9"/>
<dbReference type="Pfam" id="PF00400">
    <property type="entry name" value="WD40"/>
    <property type="match status" value="2"/>
</dbReference>
<evidence type="ECO:0000256" key="1">
    <source>
        <dbReference type="ARBA" id="ARBA00022574"/>
    </source>
</evidence>
<reference evidence="5" key="3">
    <citation type="submission" date="2016-03" db="UniProtKB">
        <authorList>
            <consortium name="EnsemblProtists"/>
        </authorList>
    </citation>
    <scope>IDENTIFICATION</scope>
</reference>
<dbReference type="EMBL" id="JH992973">
    <property type="protein sequence ID" value="EKX52326.1"/>
    <property type="molecule type" value="Genomic_DNA"/>
</dbReference>
<dbReference type="PROSITE" id="PS50082">
    <property type="entry name" value="WD_REPEATS_2"/>
    <property type="match status" value="3"/>
</dbReference>
<dbReference type="PANTHER" id="PTHR22838">
    <property type="entry name" value="WD REPEAT PROTEIN 26-RELATED"/>
    <property type="match status" value="1"/>
</dbReference>
<dbReference type="KEGG" id="gtt:GUITHDRAFT_102226"/>
<dbReference type="OMA" id="YEDHCCS"/>
<name>L1JUU9_GUITC</name>
<reference evidence="6" key="2">
    <citation type="submission" date="2012-11" db="EMBL/GenBank/DDBJ databases">
        <authorList>
            <person name="Kuo A."/>
            <person name="Curtis B.A."/>
            <person name="Tanifuji G."/>
            <person name="Burki F."/>
            <person name="Gruber A."/>
            <person name="Irimia M."/>
            <person name="Maruyama S."/>
            <person name="Arias M.C."/>
            <person name="Ball S.G."/>
            <person name="Gile G.H."/>
            <person name="Hirakawa Y."/>
            <person name="Hopkins J.F."/>
            <person name="Rensing S.A."/>
            <person name="Schmutz J."/>
            <person name="Symeonidi A."/>
            <person name="Elias M."/>
            <person name="Eveleigh R.J."/>
            <person name="Herman E.K."/>
            <person name="Klute M.J."/>
            <person name="Nakayama T."/>
            <person name="Obornik M."/>
            <person name="Reyes-Prieto A."/>
            <person name="Armbrust E.V."/>
            <person name="Aves S.J."/>
            <person name="Beiko R.G."/>
            <person name="Coutinho P."/>
            <person name="Dacks J.B."/>
            <person name="Durnford D.G."/>
            <person name="Fast N.M."/>
            <person name="Green B.R."/>
            <person name="Grisdale C."/>
            <person name="Hempe F."/>
            <person name="Henrissat B."/>
            <person name="Hoppner M.P."/>
            <person name="Ishida K.-I."/>
            <person name="Kim E."/>
            <person name="Koreny L."/>
            <person name="Kroth P.G."/>
            <person name="Liu Y."/>
            <person name="Malik S.-B."/>
            <person name="Maier U.G."/>
            <person name="McRose D."/>
            <person name="Mock T."/>
            <person name="Neilson J.A."/>
            <person name="Onodera N.T."/>
            <person name="Poole A.M."/>
            <person name="Pritham E.J."/>
            <person name="Richards T.A."/>
            <person name="Rocap G."/>
            <person name="Roy S.W."/>
            <person name="Sarai C."/>
            <person name="Schaack S."/>
            <person name="Shirato S."/>
            <person name="Slamovits C.H."/>
            <person name="Spencer D.F."/>
            <person name="Suzuki S."/>
            <person name="Worden A.Z."/>
            <person name="Zauner S."/>
            <person name="Barry K."/>
            <person name="Bell C."/>
            <person name="Bharti A.K."/>
            <person name="Crow J.A."/>
            <person name="Grimwood J."/>
            <person name="Kramer R."/>
            <person name="Lindquist E."/>
            <person name="Lucas S."/>
            <person name="Salamov A."/>
            <person name="McFadden G.I."/>
            <person name="Lane C.E."/>
            <person name="Keeling P.J."/>
            <person name="Gray M.W."/>
            <person name="Grigoriev I.V."/>
            <person name="Archibald J.M."/>
        </authorList>
    </citation>
    <scope>NUCLEOTIDE SEQUENCE</scope>
    <source>
        <strain evidence="6">CCMP2712</strain>
    </source>
</reference>
<organism evidence="4">
    <name type="scientific">Guillardia theta (strain CCMP2712)</name>
    <name type="common">Cryptophyte</name>
    <dbReference type="NCBI Taxonomy" id="905079"/>
    <lineage>
        <taxon>Eukaryota</taxon>
        <taxon>Cryptophyceae</taxon>
        <taxon>Pyrenomonadales</taxon>
        <taxon>Geminigeraceae</taxon>
        <taxon>Guillardia</taxon>
    </lineage>
</organism>
<dbReference type="RefSeq" id="XP_005839306.1">
    <property type="nucleotide sequence ID" value="XM_005839249.1"/>
</dbReference>
<dbReference type="PANTHER" id="PTHR22838:SF0">
    <property type="entry name" value="WD REPEAT-CONTAINING PROTEIN 26"/>
    <property type="match status" value="1"/>
</dbReference>
<dbReference type="eggNOG" id="KOG0293">
    <property type="taxonomic scope" value="Eukaryota"/>
</dbReference>
<dbReference type="InterPro" id="IPR015943">
    <property type="entry name" value="WD40/YVTN_repeat-like_dom_sf"/>
</dbReference>
<evidence type="ECO:0000313" key="4">
    <source>
        <dbReference type="EMBL" id="EKX52326.1"/>
    </source>
</evidence>
<dbReference type="Pfam" id="PF23627">
    <property type="entry name" value="LisH_WDR26"/>
    <property type="match status" value="1"/>
</dbReference>
<dbReference type="Gene3D" id="2.130.10.10">
    <property type="entry name" value="YVTN repeat-like/Quinoprotein amine dehydrogenase"/>
    <property type="match status" value="2"/>
</dbReference>
<reference evidence="4 6" key="1">
    <citation type="journal article" date="2012" name="Nature">
        <title>Algal genomes reveal evolutionary mosaicism and the fate of nucleomorphs.</title>
        <authorList>
            <consortium name="DOE Joint Genome Institute"/>
            <person name="Curtis B.A."/>
            <person name="Tanifuji G."/>
            <person name="Burki F."/>
            <person name="Gruber A."/>
            <person name="Irimia M."/>
            <person name="Maruyama S."/>
            <person name="Arias M.C."/>
            <person name="Ball S.G."/>
            <person name="Gile G.H."/>
            <person name="Hirakawa Y."/>
            <person name="Hopkins J.F."/>
            <person name="Kuo A."/>
            <person name="Rensing S.A."/>
            <person name="Schmutz J."/>
            <person name="Symeonidi A."/>
            <person name="Elias M."/>
            <person name="Eveleigh R.J."/>
            <person name="Herman E.K."/>
            <person name="Klute M.J."/>
            <person name="Nakayama T."/>
            <person name="Obornik M."/>
            <person name="Reyes-Prieto A."/>
            <person name="Armbrust E.V."/>
            <person name="Aves S.J."/>
            <person name="Beiko R.G."/>
            <person name="Coutinho P."/>
            <person name="Dacks J.B."/>
            <person name="Durnford D.G."/>
            <person name="Fast N.M."/>
            <person name="Green B.R."/>
            <person name="Grisdale C.J."/>
            <person name="Hempel F."/>
            <person name="Henrissat B."/>
            <person name="Hoppner M.P."/>
            <person name="Ishida K."/>
            <person name="Kim E."/>
            <person name="Koreny L."/>
            <person name="Kroth P.G."/>
            <person name="Liu Y."/>
            <person name="Malik S.B."/>
            <person name="Maier U.G."/>
            <person name="McRose D."/>
            <person name="Mock T."/>
            <person name="Neilson J.A."/>
            <person name="Onodera N.T."/>
            <person name="Poole A.M."/>
            <person name="Pritham E.J."/>
            <person name="Richards T.A."/>
            <person name="Rocap G."/>
            <person name="Roy S.W."/>
            <person name="Sarai C."/>
            <person name="Schaack S."/>
            <person name="Shirato S."/>
            <person name="Slamovits C.H."/>
            <person name="Spencer D.F."/>
            <person name="Suzuki S."/>
            <person name="Worden A.Z."/>
            <person name="Zauner S."/>
            <person name="Barry K."/>
            <person name="Bell C."/>
            <person name="Bharti A.K."/>
            <person name="Crow J.A."/>
            <person name="Grimwood J."/>
            <person name="Kramer R."/>
            <person name="Lindquist E."/>
            <person name="Lucas S."/>
            <person name="Salamov A."/>
            <person name="McFadden G.I."/>
            <person name="Lane C.E."/>
            <person name="Keeling P.J."/>
            <person name="Gray M.W."/>
            <person name="Grigoriev I.V."/>
            <person name="Archibald J.M."/>
        </authorList>
    </citation>
    <scope>NUCLEOTIDE SEQUENCE</scope>
    <source>
        <strain evidence="4 6">CCMP2712</strain>
    </source>
</reference>
<dbReference type="PROSITE" id="PS50294">
    <property type="entry name" value="WD_REPEATS_REGION"/>
    <property type="match status" value="2"/>
</dbReference>
<proteinExistence type="predicted"/>
<accession>L1JUU9</accession>
<feature type="repeat" description="WD" evidence="3">
    <location>
        <begin position="534"/>
        <end position="566"/>
    </location>
</feature>